<name>A0A1H1WZP3_9MICC</name>
<feature type="compositionally biased region" description="Basic and acidic residues" evidence="1">
    <location>
        <begin position="107"/>
        <end position="119"/>
    </location>
</feature>
<dbReference type="Proteomes" id="UP000198751">
    <property type="component" value="Chromosome I"/>
</dbReference>
<dbReference type="EMBL" id="LT629779">
    <property type="protein sequence ID" value="SDT02291.1"/>
    <property type="molecule type" value="Genomic_DNA"/>
</dbReference>
<proteinExistence type="predicted"/>
<protein>
    <recommendedName>
        <fullName evidence="4">Mucin-associated surface protein</fullName>
    </recommendedName>
</protein>
<evidence type="ECO:0000313" key="3">
    <source>
        <dbReference type="Proteomes" id="UP000198751"/>
    </source>
</evidence>
<gene>
    <name evidence="2" type="ORF">SAMN04489743_1485</name>
</gene>
<evidence type="ECO:0000256" key="1">
    <source>
        <dbReference type="SAM" id="MobiDB-lite"/>
    </source>
</evidence>
<dbReference type="AlphaFoldDB" id="A0A1H1WZP3"/>
<accession>A0A1H1WZP3</accession>
<organism evidence="2 3">
    <name type="scientific">Pseudarthrobacter equi</name>
    <dbReference type="NCBI Taxonomy" id="728066"/>
    <lineage>
        <taxon>Bacteria</taxon>
        <taxon>Bacillati</taxon>
        <taxon>Actinomycetota</taxon>
        <taxon>Actinomycetes</taxon>
        <taxon>Micrococcales</taxon>
        <taxon>Micrococcaceae</taxon>
        <taxon>Pseudarthrobacter</taxon>
    </lineage>
</organism>
<dbReference type="RefSeq" id="WP_091718860.1">
    <property type="nucleotide sequence ID" value="NZ_LT629779.1"/>
</dbReference>
<evidence type="ECO:0000313" key="2">
    <source>
        <dbReference type="EMBL" id="SDT02291.1"/>
    </source>
</evidence>
<keyword evidence="3" id="KW-1185">Reference proteome</keyword>
<reference evidence="3" key="1">
    <citation type="submission" date="2016-10" db="EMBL/GenBank/DDBJ databases">
        <authorList>
            <person name="Varghese N."/>
            <person name="Submissions S."/>
        </authorList>
    </citation>
    <scope>NUCLEOTIDE SEQUENCE [LARGE SCALE GENOMIC DNA]</scope>
    <source>
        <strain evidence="3">IMMIB L-1606</strain>
    </source>
</reference>
<dbReference type="OrthoDB" id="4953488at2"/>
<feature type="compositionally biased region" description="Low complexity" evidence="1">
    <location>
        <begin position="120"/>
        <end position="137"/>
    </location>
</feature>
<feature type="region of interest" description="Disordered" evidence="1">
    <location>
        <begin position="106"/>
        <end position="160"/>
    </location>
</feature>
<feature type="compositionally biased region" description="Basic and acidic residues" evidence="1">
    <location>
        <begin position="144"/>
        <end position="154"/>
    </location>
</feature>
<evidence type="ECO:0008006" key="4">
    <source>
        <dbReference type="Google" id="ProtNLM"/>
    </source>
</evidence>
<sequence length="160" mass="16273">MTPGNHGALTVRWSAAMLAAGLLAGCGTGETGLQRDAAKQLQARVLEVTQASSQNDPATALSALKGLETELGNAQSKGGISDERRRSITTIAAAVRADLTDAIAKTDQAKARAEEEARQAAEQAAQQTPPAQEAPAPSTVQPSGEDKGKKDNAGKGKGSG</sequence>